<feature type="compositionally biased region" description="Low complexity" evidence="1">
    <location>
        <begin position="22"/>
        <end position="50"/>
    </location>
</feature>
<proteinExistence type="predicted"/>
<reference evidence="2 3" key="1">
    <citation type="journal article" date="2021" name="Nat. Commun.">
        <title>Genetic determinants of endophytism in the Arabidopsis root mycobiome.</title>
        <authorList>
            <person name="Mesny F."/>
            <person name="Miyauchi S."/>
            <person name="Thiergart T."/>
            <person name="Pickel B."/>
            <person name="Atanasova L."/>
            <person name="Karlsson M."/>
            <person name="Huettel B."/>
            <person name="Barry K.W."/>
            <person name="Haridas S."/>
            <person name="Chen C."/>
            <person name="Bauer D."/>
            <person name="Andreopoulos W."/>
            <person name="Pangilinan J."/>
            <person name="LaButti K."/>
            <person name="Riley R."/>
            <person name="Lipzen A."/>
            <person name="Clum A."/>
            <person name="Drula E."/>
            <person name="Henrissat B."/>
            <person name="Kohler A."/>
            <person name="Grigoriev I.V."/>
            <person name="Martin F.M."/>
            <person name="Hacquard S."/>
        </authorList>
    </citation>
    <scope>NUCLEOTIDE SEQUENCE [LARGE SCALE GENOMIC DNA]</scope>
    <source>
        <strain evidence="2 3">MPI-SDFR-AT-0080</strain>
    </source>
</reference>
<keyword evidence="3" id="KW-1185">Reference proteome</keyword>
<dbReference type="EMBL" id="JAGTJR010000007">
    <property type="protein sequence ID" value="KAH7057178.1"/>
    <property type="molecule type" value="Genomic_DNA"/>
</dbReference>
<comment type="caution">
    <text evidence="2">The sequence shown here is derived from an EMBL/GenBank/DDBJ whole genome shotgun (WGS) entry which is preliminary data.</text>
</comment>
<organism evidence="2 3">
    <name type="scientific">Macrophomina phaseolina</name>
    <dbReference type="NCBI Taxonomy" id="35725"/>
    <lineage>
        <taxon>Eukaryota</taxon>
        <taxon>Fungi</taxon>
        <taxon>Dikarya</taxon>
        <taxon>Ascomycota</taxon>
        <taxon>Pezizomycotina</taxon>
        <taxon>Dothideomycetes</taxon>
        <taxon>Dothideomycetes incertae sedis</taxon>
        <taxon>Botryosphaeriales</taxon>
        <taxon>Botryosphaeriaceae</taxon>
        <taxon>Macrophomina</taxon>
    </lineage>
</organism>
<sequence length="137" mass="14119">MIDCIVDALSSQLGNENYNGVTSTPSFSSPSSSSSHAQTAAASSAAPSPSYNTITGRSASSTTRAKSSRNPSSPASCGRISPMSPLPSSESAPPAFSPTPIPPPVVTAWRVVGPACLNDSPPSTRRCRRERAARLKE</sequence>
<feature type="compositionally biased region" description="Low complexity" evidence="1">
    <location>
        <begin position="81"/>
        <end position="94"/>
    </location>
</feature>
<feature type="compositionally biased region" description="Low complexity" evidence="1">
    <location>
        <begin position="57"/>
        <end position="69"/>
    </location>
</feature>
<evidence type="ECO:0000313" key="2">
    <source>
        <dbReference type="EMBL" id="KAH7057178.1"/>
    </source>
</evidence>
<accession>A0ABQ8GIS1</accession>
<name>A0ABQ8GIS1_9PEZI</name>
<evidence type="ECO:0000256" key="1">
    <source>
        <dbReference type="SAM" id="MobiDB-lite"/>
    </source>
</evidence>
<dbReference type="Proteomes" id="UP000774617">
    <property type="component" value="Unassembled WGS sequence"/>
</dbReference>
<feature type="region of interest" description="Disordered" evidence="1">
    <location>
        <begin position="14"/>
        <end position="137"/>
    </location>
</feature>
<protein>
    <submittedName>
        <fullName evidence="2">Uncharacterized protein</fullName>
    </submittedName>
</protein>
<evidence type="ECO:0000313" key="3">
    <source>
        <dbReference type="Proteomes" id="UP000774617"/>
    </source>
</evidence>
<feature type="compositionally biased region" description="Pro residues" evidence="1">
    <location>
        <begin position="95"/>
        <end position="105"/>
    </location>
</feature>
<gene>
    <name evidence="2" type="ORF">B0J12DRAFT_697052</name>
</gene>